<evidence type="ECO:0000313" key="11">
    <source>
        <dbReference type="Proteomes" id="UP000019375"/>
    </source>
</evidence>
<dbReference type="Pfam" id="PF24385">
    <property type="entry name" value="DSRM_DHX29"/>
    <property type="match status" value="1"/>
</dbReference>
<dbReference type="SUPFAM" id="SSF54768">
    <property type="entry name" value="dsRNA-binding domain-like"/>
    <property type="match status" value="1"/>
</dbReference>
<evidence type="ECO:0000256" key="6">
    <source>
        <dbReference type="SAM" id="MobiDB-lite"/>
    </source>
</evidence>
<dbReference type="Gene3D" id="3.40.50.300">
    <property type="entry name" value="P-loop containing nucleotide triphosphate hydrolases"/>
    <property type="match status" value="2"/>
</dbReference>
<dbReference type="InterPro" id="IPR002464">
    <property type="entry name" value="DNA/RNA_helicase_DEAH_CS"/>
</dbReference>
<keyword evidence="5" id="KW-0175">Coiled coil</keyword>
<keyword evidence="3" id="KW-0347">Helicase</keyword>
<evidence type="ECO:0000256" key="2">
    <source>
        <dbReference type="ARBA" id="ARBA00022801"/>
    </source>
</evidence>
<reference evidence="11" key="1">
    <citation type="journal article" date="2013" name="Genome Announc.">
        <title>Genome sequence of the food spoilage yeast Zygosaccharomyces bailii CLIB 213(T).</title>
        <authorList>
            <person name="Galeote V."/>
            <person name="Bigey F."/>
            <person name="Devillers H."/>
            <person name="Neuveglise C."/>
            <person name="Dequin S."/>
        </authorList>
    </citation>
    <scope>NUCLEOTIDE SEQUENCE [LARGE SCALE GENOMIC DNA]</scope>
    <source>
        <strain evidence="11">CLIB 213 / ATCC 58445 / CBS 680 / CCRC 21525 / NBRC 1098 / NCYC 1416 / NRRL Y-2227</strain>
    </source>
</reference>
<dbReference type="GO" id="GO:0016787">
    <property type="term" value="F:hydrolase activity"/>
    <property type="evidence" value="ECO:0007669"/>
    <property type="project" value="UniProtKB-KW"/>
</dbReference>
<dbReference type="InterPro" id="IPR011709">
    <property type="entry name" value="DEAD-box_helicase_OB_fold"/>
</dbReference>
<name>A0A8J2XA83_ZYGB2</name>
<dbReference type="PANTHER" id="PTHR18934">
    <property type="entry name" value="ATP-DEPENDENT RNA HELICASE"/>
    <property type="match status" value="1"/>
</dbReference>
<keyword evidence="2" id="KW-0378">Hydrolase</keyword>
<dbReference type="SMART" id="SM00591">
    <property type="entry name" value="RWD"/>
    <property type="match status" value="1"/>
</dbReference>
<dbReference type="GO" id="GO:1990904">
    <property type="term" value="C:ribonucleoprotein complex"/>
    <property type="evidence" value="ECO:0007669"/>
    <property type="project" value="UniProtKB-ARBA"/>
</dbReference>
<dbReference type="InterPro" id="IPR007502">
    <property type="entry name" value="Helicase-assoc_dom"/>
</dbReference>
<dbReference type="CDD" id="cd18791">
    <property type="entry name" value="SF2_C_RHA"/>
    <property type="match status" value="1"/>
</dbReference>
<dbReference type="PROSITE" id="PS00690">
    <property type="entry name" value="DEAH_ATP_HELICASE"/>
    <property type="match status" value="1"/>
</dbReference>
<dbReference type="SMART" id="SM00487">
    <property type="entry name" value="DEXDc"/>
    <property type="match status" value="1"/>
</dbReference>
<dbReference type="InterPro" id="IPR027417">
    <property type="entry name" value="P-loop_NTPase"/>
</dbReference>
<dbReference type="SUPFAM" id="SSF52540">
    <property type="entry name" value="P-loop containing nucleoside triphosphate hydrolases"/>
    <property type="match status" value="1"/>
</dbReference>
<dbReference type="GO" id="GO:0006396">
    <property type="term" value="P:RNA processing"/>
    <property type="evidence" value="ECO:0007669"/>
    <property type="project" value="UniProtKB-ARBA"/>
</dbReference>
<dbReference type="CDD" id="cd23827">
    <property type="entry name" value="RWD_YLR419W-like"/>
    <property type="match status" value="1"/>
</dbReference>
<feature type="domain" description="RWD" evidence="7">
    <location>
        <begin position="425"/>
        <end position="526"/>
    </location>
</feature>
<evidence type="ECO:0000259" key="8">
    <source>
        <dbReference type="PROSITE" id="PS51192"/>
    </source>
</evidence>
<accession>A0A8J2XA83</accession>
<dbReference type="PROSITE" id="PS51192">
    <property type="entry name" value="HELICASE_ATP_BIND_1"/>
    <property type="match status" value="1"/>
</dbReference>
<evidence type="ECO:0000256" key="3">
    <source>
        <dbReference type="ARBA" id="ARBA00022806"/>
    </source>
</evidence>
<evidence type="ECO:0000313" key="10">
    <source>
        <dbReference type="EMBL" id="CDF91422.1"/>
    </source>
</evidence>
<sequence>MGKKGKAPSKDSAKSSPAPEGLPSGKKKTKGKREELSEDEKSKRQANRAKVTSSSSWTGKLPHTLLHEMCQRRKWNKVDYDMKKIGDKGMLAIAILSYTDPKTKEVLTIRMFDPTYNKISGEGAMAPQETTMEARHLAATVALYRISYNTNLHMMLPPNHKNLWYDLDDFRKSLMIENPHKAKKLFDVDPFKTLVEEQKQLQQKAKNAEAKDRQAEKQQTATVLTSLDLKHRKPETKRKEKTIKKPEHTSKVSFPRRAWEHAAFVDFEESLRQNIESSIRLHINWSSKMINAKDIKSPERNVLKQKLLSLNFRPPHVEEALQYKDPLSFLLFHLPEDDLPAYFHKRKEDSKNILEISALPLEIRNKIDRLTESGISREEAACALENCCMDEAEAAGKLTAAIVPHLVNAVEPFTSERESLEIWDQELESLESMYPEEVQSLKAGSCYTIDIIKEFKIKLKVYRTKNYPSTLPGIIVSTFERNYRLPNYIKQKVLQNLLQYITDSHLLGDMLVFNIYLWLQDHLKEIIENPGPLLSERELLASMKNDEKATSNWSTSNDNRSRRKNHTSNLSAQELASLKKEYSERVITSQYKTMLEARKRLPAWKKQDVIVDLVKSHDVTLITGETGSGKSTQVVQFLLDTLQRENDDFGKTKIICTQPRRISAIGLAERVSDERCVTCGNEVGYVIRGVNKTSSQTRIRFMTTGVLVRILQTDSSFLKNSILLIDEVHERSVDTDLIVVLLKNLMGKIQGLKIVLMSATVNVDVFKNFFNGLGTCHIEGRTFPIKDYFLDDILEIVDFKIRADKFRNYSGYDIDDKNEYIRPGADSKFFRTGQINYDLVCDVVNHVDQELEMKGNNGSVIVFLPGVAEINRCCSMLKEKDDLNRMVVLPLHSALTPEDQKRVFRTYSSKRKVVVSTNIAETSITISDCVATIDTGRAKTMLYNANDNTTRLAESFISKAEVSQRRGRAGRVREGVSYKLFSKRLYQEDMIAMPIPEIKRVPLESLYISVKSMGIRDVNKFLATGLDPPPMKSLERASGMLATIGLLNEYDNSLTELGRFISLMPVMDSKHGKLLIYSIIFGVTDVGILLASILSIGTMPFLNDVKVRDKVKALLQKFEFRGDLLAVTEILQQYLQLEDTSSKNKFLKEHYLSYNKVKDIMSTRTQFYSILKDVGFIPIKSQAETTRHLNRNSNNVAILKAVLTGAFYPHVARVQLPDPKYMATSVGAIEKDPEAKAIKYWIRNEEYIDRLQERKTNTKLSDDARDELPARRAFIHPSSILFSSNGSPNSEELATLEDVDEANMKKTFGSVTVAKFPFVVFNSSQVTSKLFLREITPTTTLSLLLFGGPISYEVNGSEHSPGIVLDSWLPIRTWCKNGVLIKELRTLLDQAIRDKLENPNYSGTNKNVEKPNAVLSLMERLVHVG</sequence>
<dbReference type="FunFam" id="3.40.50.300:FF:001214">
    <property type="entry name" value="DExH-box ATP-dependent RNA helicase"/>
    <property type="match status" value="1"/>
</dbReference>
<dbReference type="Pfam" id="PF07717">
    <property type="entry name" value="OB_NTP_bind"/>
    <property type="match status" value="1"/>
</dbReference>
<keyword evidence="4" id="KW-0067">ATP-binding</keyword>
<dbReference type="GO" id="GO:0022613">
    <property type="term" value="P:ribonucleoprotein complex biogenesis"/>
    <property type="evidence" value="ECO:0007669"/>
    <property type="project" value="UniProtKB-ARBA"/>
</dbReference>
<dbReference type="InterPro" id="IPR006575">
    <property type="entry name" value="RWD_dom"/>
</dbReference>
<evidence type="ECO:0000256" key="4">
    <source>
        <dbReference type="ARBA" id="ARBA00022840"/>
    </source>
</evidence>
<evidence type="ECO:0000259" key="7">
    <source>
        <dbReference type="PROSITE" id="PS50908"/>
    </source>
</evidence>
<dbReference type="PROSITE" id="PS50908">
    <property type="entry name" value="RWD"/>
    <property type="match status" value="1"/>
</dbReference>
<dbReference type="PANTHER" id="PTHR18934:SF267">
    <property type="entry name" value="ATP-DEPENDENT RNA HELICASE YLR419W-RELATED"/>
    <property type="match status" value="1"/>
</dbReference>
<evidence type="ECO:0000256" key="5">
    <source>
        <dbReference type="SAM" id="Coils"/>
    </source>
</evidence>
<dbReference type="GO" id="GO:0004386">
    <property type="term" value="F:helicase activity"/>
    <property type="evidence" value="ECO:0007669"/>
    <property type="project" value="UniProtKB-KW"/>
</dbReference>
<dbReference type="CDD" id="cd17917">
    <property type="entry name" value="DEXHc_RHA-like"/>
    <property type="match status" value="1"/>
</dbReference>
<protein>
    <submittedName>
        <fullName evidence="10">ZYBA0S11-02498g1_1</fullName>
    </submittedName>
</protein>
<dbReference type="InterPro" id="IPR056328">
    <property type="entry name" value="DSRM_DHX29"/>
</dbReference>
<dbReference type="Pfam" id="PF26026">
    <property type="entry name" value="RNA_hel_CTD"/>
    <property type="match status" value="1"/>
</dbReference>
<dbReference type="InterPro" id="IPR059023">
    <property type="entry name" value="RNA_hel_CTD"/>
</dbReference>
<proteinExistence type="predicted"/>
<dbReference type="Pfam" id="PF05773">
    <property type="entry name" value="RWD"/>
    <property type="match status" value="1"/>
</dbReference>
<dbReference type="Gene3D" id="3.10.110.10">
    <property type="entry name" value="Ubiquitin Conjugating Enzyme"/>
    <property type="match status" value="1"/>
</dbReference>
<dbReference type="InterPro" id="IPR016135">
    <property type="entry name" value="UBQ-conjugating_enzyme/RWD"/>
</dbReference>
<dbReference type="Proteomes" id="UP000019375">
    <property type="component" value="Unassembled WGS sequence"/>
</dbReference>
<dbReference type="Gene3D" id="1.20.120.1080">
    <property type="match status" value="1"/>
</dbReference>
<feature type="region of interest" description="Disordered" evidence="6">
    <location>
        <begin position="546"/>
        <end position="570"/>
    </location>
</feature>
<dbReference type="GO" id="GO:0003723">
    <property type="term" value="F:RNA binding"/>
    <property type="evidence" value="ECO:0007669"/>
    <property type="project" value="TreeGrafter"/>
</dbReference>
<dbReference type="InterPro" id="IPR011545">
    <property type="entry name" value="DEAD/DEAH_box_helicase_dom"/>
</dbReference>
<feature type="coiled-coil region" evidence="5">
    <location>
        <begin position="191"/>
        <end position="218"/>
    </location>
</feature>
<keyword evidence="11" id="KW-1185">Reference proteome</keyword>
<dbReference type="EMBL" id="HG316464">
    <property type="protein sequence ID" value="CDF91422.1"/>
    <property type="molecule type" value="Genomic_DNA"/>
</dbReference>
<feature type="domain" description="Helicase ATP-binding" evidence="8">
    <location>
        <begin position="611"/>
        <end position="779"/>
    </location>
</feature>
<dbReference type="SMART" id="SM00490">
    <property type="entry name" value="HELICc"/>
    <property type="match status" value="1"/>
</dbReference>
<dbReference type="Pfam" id="PF00271">
    <property type="entry name" value="Helicase_C"/>
    <property type="match status" value="1"/>
</dbReference>
<dbReference type="InterPro" id="IPR001650">
    <property type="entry name" value="Helicase_C-like"/>
</dbReference>
<evidence type="ECO:0000259" key="9">
    <source>
        <dbReference type="PROSITE" id="PS51194"/>
    </source>
</evidence>
<feature type="compositionally biased region" description="Basic and acidic residues" evidence="6">
    <location>
        <begin position="32"/>
        <end position="43"/>
    </location>
</feature>
<gene>
    <name evidence="10" type="ORF">BN860_02498g</name>
</gene>
<feature type="region of interest" description="Disordered" evidence="6">
    <location>
        <begin position="1"/>
        <end position="58"/>
    </location>
</feature>
<evidence type="ECO:0000256" key="1">
    <source>
        <dbReference type="ARBA" id="ARBA00022741"/>
    </source>
</evidence>
<dbReference type="Pfam" id="PF00270">
    <property type="entry name" value="DEAD"/>
    <property type="match status" value="1"/>
</dbReference>
<dbReference type="GO" id="GO:0008186">
    <property type="term" value="F:ATP-dependent activity, acting on RNA"/>
    <property type="evidence" value="ECO:0007669"/>
    <property type="project" value="UniProtKB-ARBA"/>
</dbReference>
<dbReference type="InterPro" id="IPR014001">
    <property type="entry name" value="Helicase_ATP-bd"/>
</dbReference>
<dbReference type="SUPFAM" id="SSF54495">
    <property type="entry name" value="UBC-like"/>
    <property type="match status" value="1"/>
</dbReference>
<dbReference type="PROSITE" id="PS51194">
    <property type="entry name" value="HELICASE_CTER"/>
    <property type="match status" value="1"/>
</dbReference>
<dbReference type="GO" id="GO:0005524">
    <property type="term" value="F:ATP binding"/>
    <property type="evidence" value="ECO:0007669"/>
    <property type="project" value="UniProtKB-KW"/>
</dbReference>
<dbReference type="OrthoDB" id="5600252at2759"/>
<dbReference type="GO" id="GO:0005634">
    <property type="term" value="C:nucleus"/>
    <property type="evidence" value="ECO:0007669"/>
    <property type="project" value="UniProtKB-ARBA"/>
</dbReference>
<organism evidence="10 11">
    <name type="scientific">Zygosaccharomyces bailii (strain CLIB 213 / ATCC 58445 / CBS 680 / BCRC 21525 / NBRC 1098 / NCYC 1416 / NRRL Y-2227)</name>
    <dbReference type="NCBI Taxonomy" id="1333698"/>
    <lineage>
        <taxon>Eukaryota</taxon>
        <taxon>Fungi</taxon>
        <taxon>Dikarya</taxon>
        <taxon>Ascomycota</taxon>
        <taxon>Saccharomycotina</taxon>
        <taxon>Saccharomycetes</taxon>
        <taxon>Saccharomycetales</taxon>
        <taxon>Saccharomycetaceae</taxon>
        <taxon>Zygosaccharomyces</taxon>
    </lineage>
</organism>
<feature type="domain" description="Helicase C-terminal" evidence="9">
    <location>
        <begin position="846"/>
        <end position="1014"/>
    </location>
</feature>
<dbReference type="SMART" id="SM00847">
    <property type="entry name" value="HA2"/>
    <property type="match status" value="1"/>
</dbReference>
<keyword evidence="1" id="KW-0547">Nucleotide-binding</keyword>